<protein>
    <recommendedName>
        <fullName evidence="4">Bulb-type lectin domain-containing protein</fullName>
    </recommendedName>
</protein>
<feature type="signal peptide" evidence="1">
    <location>
        <begin position="1"/>
        <end position="26"/>
    </location>
</feature>
<keyword evidence="1" id="KW-0732">Signal</keyword>
<dbReference type="Proteomes" id="UP001605036">
    <property type="component" value="Unassembled WGS sequence"/>
</dbReference>
<evidence type="ECO:0000313" key="3">
    <source>
        <dbReference type="Proteomes" id="UP001605036"/>
    </source>
</evidence>
<dbReference type="Gene3D" id="2.90.10.10">
    <property type="entry name" value="Bulb-type lectin domain"/>
    <property type="match status" value="1"/>
</dbReference>
<accession>A0ABD1XF24</accession>
<feature type="chain" id="PRO_5044858446" description="Bulb-type lectin domain-containing protein" evidence="1">
    <location>
        <begin position="27"/>
        <end position="358"/>
    </location>
</feature>
<sequence length="358" mass="40292">MLRFTLALSFSLFLLIFSRVFCPAESAVNLKYMYSFKHGPMNCTNNWPNGVTCTTSPPNPPPMNTAGPGDDRHSNIISLTGDGNYVLGFQKATTGSWYLAIYPFDSSTGTAGESIWHAFVPQPNEYFVQVPGTPSLIFSQDGNLEMWSRGQLRWSLALEGLGVTHLEFNLRNQLESVAGNLVLYNKRNHVVWQSKPREEGTDDFSNNENKFSYYSEFTPEFVFTLQPVGLQCSPCIGGNPSPGDVRHRNIFSHTEDGKYAFGFEKARRGYYLAIYKFYPSNNSAGRSIWRAKSKGRGLVRADYGSTLTLRRGIIEVWTTGTRGFGYWYNFYFNTGNLMLISDTDAVVWESSYSNGYGN</sequence>
<proteinExistence type="predicted"/>
<dbReference type="SUPFAM" id="SSF51110">
    <property type="entry name" value="alpha-D-mannose-specific plant lectins"/>
    <property type="match status" value="2"/>
</dbReference>
<evidence type="ECO:0000256" key="1">
    <source>
        <dbReference type="SAM" id="SignalP"/>
    </source>
</evidence>
<dbReference type="InterPro" id="IPR036426">
    <property type="entry name" value="Bulb-type_lectin_dom_sf"/>
</dbReference>
<organism evidence="2 3">
    <name type="scientific">Riccia fluitans</name>
    <dbReference type="NCBI Taxonomy" id="41844"/>
    <lineage>
        <taxon>Eukaryota</taxon>
        <taxon>Viridiplantae</taxon>
        <taxon>Streptophyta</taxon>
        <taxon>Embryophyta</taxon>
        <taxon>Marchantiophyta</taxon>
        <taxon>Marchantiopsida</taxon>
        <taxon>Marchantiidae</taxon>
        <taxon>Marchantiales</taxon>
        <taxon>Ricciaceae</taxon>
        <taxon>Riccia</taxon>
    </lineage>
</organism>
<reference evidence="2 3" key="1">
    <citation type="submission" date="2024-09" db="EMBL/GenBank/DDBJ databases">
        <title>Chromosome-scale assembly of Riccia fluitans.</title>
        <authorList>
            <person name="Paukszto L."/>
            <person name="Sawicki J."/>
            <person name="Karawczyk K."/>
            <person name="Piernik-Szablinska J."/>
            <person name="Szczecinska M."/>
            <person name="Mazdziarz M."/>
        </authorList>
    </citation>
    <scope>NUCLEOTIDE SEQUENCE [LARGE SCALE GENOMIC DNA]</scope>
    <source>
        <strain evidence="2">Rf_01</strain>
        <tissue evidence="2">Aerial parts of the thallus</tissue>
    </source>
</reference>
<dbReference type="EMBL" id="JBHFFA010000008">
    <property type="protein sequence ID" value="KAL2607551.1"/>
    <property type="molecule type" value="Genomic_DNA"/>
</dbReference>
<name>A0ABD1XF24_9MARC</name>
<evidence type="ECO:0000313" key="2">
    <source>
        <dbReference type="EMBL" id="KAL2607551.1"/>
    </source>
</evidence>
<evidence type="ECO:0008006" key="4">
    <source>
        <dbReference type="Google" id="ProtNLM"/>
    </source>
</evidence>
<gene>
    <name evidence="2" type="ORF">R1flu_026124</name>
</gene>
<keyword evidence="3" id="KW-1185">Reference proteome</keyword>
<comment type="caution">
    <text evidence="2">The sequence shown here is derived from an EMBL/GenBank/DDBJ whole genome shotgun (WGS) entry which is preliminary data.</text>
</comment>
<dbReference type="AlphaFoldDB" id="A0ABD1XF24"/>